<dbReference type="PROSITE" id="PS00379">
    <property type="entry name" value="CDP_ALCOHOL_P_TRANSF"/>
    <property type="match status" value="1"/>
</dbReference>
<evidence type="ECO:0000256" key="9">
    <source>
        <dbReference type="ARBA" id="ARBA00023209"/>
    </source>
</evidence>
<dbReference type="EMBL" id="PCSZ01000020">
    <property type="protein sequence ID" value="PIP60883.1"/>
    <property type="molecule type" value="Genomic_DNA"/>
</dbReference>
<dbReference type="InterPro" id="IPR000462">
    <property type="entry name" value="CDP-OH_P_trans"/>
</dbReference>
<dbReference type="InterPro" id="IPR043130">
    <property type="entry name" value="CDP-OH_PTrfase_TM_dom"/>
</dbReference>
<feature type="transmembrane region" description="Helical" evidence="12">
    <location>
        <begin position="34"/>
        <end position="50"/>
    </location>
</feature>
<organism evidence="13 14">
    <name type="scientific">Candidatus Uhrbacteria bacterium CG22_combo_CG10-13_8_21_14_all_47_17</name>
    <dbReference type="NCBI Taxonomy" id="1975041"/>
    <lineage>
        <taxon>Bacteria</taxon>
        <taxon>Candidatus Uhriibacteriota</taxon>
    </lineage>
</organism>
<protein>
    <recommendedName>
        <fullName evidence="15">CDP-diacylglycerol--glycerol-3-phosphate 3-phosphatidyltransferase</fullName>
    </recommendedName>
</protein>
<dbReference type="PANTHER" id="PTHR14269">
    <property type="entry name" value="CDP-DIACYLGLYCEROL--GLYCEROL-3-PHOSPHATE 3-PHOSPHATIDYLTRANSFERASE-RELATED"/>
    <property type="match status" value="1"/>
</dbReference>
<keyword evidence="3" id="KW-0444">Lipid biosynthesis</keyword>
<feature type="transmembrane region" description="Helical" evidence="12">
    <location>
        <begin position="172"/>
        <end position="191"/>
    </location>
</feature>
<dbReference type="GO" id="GO:0016020">
    <property type="term" value="C:membrane"/>
    <property type="evidence" value="ECO:0007669"/>
    <property type="project" value="UniProtKB-SubCell"/>
</dbReference>
<evidence type="ECO:0000256" key="8">
    <source>
        <dbReference type="ARBA" id="ARBA00023136"/>
    </source>
</evidence>
<dbReference type="PANTHER" id="PTHR14269:SF62">
    <property type="entry name" value="CDP-DIACYLGLYCEROL--GLYCEROL-3-PHOSPHATE 3-PHOSPHATIDYLTRANSFERASE 1, CHLOROPLASTIC"/>
    <property type="match status" value="1"/>
</dbReference>
<evidence type="ECO:0000256" key="10">
    <source>
        <dbReference type="ARBA" id="ARBA00023264"/>
    </source>
</evidence>
<name>A0A2H0BT88_9BACT</name>
<dbReference type="InterPro" id="IPR048254">
    <property type="entry name" value="CDP_ALCOHOL_P_TRANSF_CS"/>
</dbReference>
<dbReference type="Pfam" id="PF01066">
    <property type="entry name" value="CDP-OH_P_transf"/>
    <property type="match status" value="1"/>
</dbReference>
<evidence type="ECO:0000256" key="3">
    <source>
        <dbReference type="ARBA" id="ARBA00022516"/>
    </source>
</evidence>
<evidence type="ECO:0000256" key="4">
    <source>
        <dbReference type="ARBA" id="ARBA00022679"/>
    </source>
</evidence>
<evidence type="ECO:0000256" key="1">
    <source>
        <dbReference type="ARBA" id="ARBA00004141"/>
    </source>
</evidence>
<keyword evidence="6 12" id="KW-1133">Transmembrane helix</keyword>
<proteinExistence type="inferred from homology"/>
<feature type="transmembrane region" description="Helical" evidence="12">
    <location>
        <begin position="149"/>
        <end position="166"/>
    </location>
</feature>
<comment type="subcellular location">
    <subcellularLocation>
        <location evidence="1">Membrane</location>
        <topology evidence="1">Multi-pass membrane protein</topology>
    </subcellularLocation>
</comment>
<evidence type="ECO:0000256" key="5">
    <source>
        <dbReference type="ARBA" id="ARBA00022692"/>
    </source>
</evidence>
<dbReference type="GO" id="GO:0046474">
    <property type="term" value="P:glycerophospholipid biosynthetic process"/>
    <property type="evidence" value="ECO:0007669"/>
    <property type="project" value="TreeGrafter"/>
</dbReference>
<gene>
    <name evidence="13" type="ORF">COX00_00895</name>
</gene>
<accession>A0A2H0BT88</accession>
<keyword evidence="4 11" id="KW-0808">Transferase</keyword>
<keyword evidence="5 12" id="KW-0812">Transmembrane</keyword>
<dbReference type="InterPro" id="IPR050324">
    <property type="entry name" value="CDP-alcohol_PTase-I"/>
</dbReference>
<reference evidence="13 14" key="1">
    <citation type="submission" date="2017-09" db="EMBL/GenBank/DDBJ databases">
        <title>Depth-based differentiation of microbial function through sediment-hosted aquifers and enrichment of novel symbionts in the deep terrestrial subsurface.</title>
        <authorList>
            <person name="Probst A.J."/>
            <person name="Ladd B."/>
            <person name="Jarett J.K."/>
            <person name="Geller-Mcgrath D.E."/>
            <person name="Sieber C.M."/>
            <person name="Emerson J.B."/>
            <person name="Anantharaman K."/>
            <person name="Thomas B.C."/>
            <person name="Malmstrom R."/>
            <person name="Stieglmeier M."/>
            <person name="Klingl A."/>
            <person name="Woyke T."/>
            <person name="Ryan C.M."/>
            <person name="Banfield J.F."/>
        </authorList>
    </citation>
    <scope>NUCLEOTIDE SEQUENCE [LARGE SCALE GENOMIC DNA]</scope>
    <source>
        <strain evidence="13">CG22_combo_CG10-13_8_21_14_all_47_17</strain>
    </source>
</reference>
<evidence type="ECO:0000313" key="14">
    <source>
        <dbReference type="Proteomes" id="UP000231581"/>
    </source>
</evidence>
<keyword evidence="9" id="KW-0594">Phospholipid biosynthesis</keyword>
<dbReference type="AlphaFoldDB" id="A0A2H0BT88"/>
<dbReference type="PIRSF" id="PIRSF000847">
    <property type="entry name" value="Phos_ph_gly_syn"/>
    <property type="match status" value="1"/>
</dbReference>
<keyword evidence="7" id="KW-0443">Lipid metabolism</keyword>
<dbReference type="InterPro" id="IPR004570">
    <property type="entry name" value="Phosphatidylglycerol_P_synth"/>
</dbReference>
<evidence type="ECO:0000313" key="13">
    <source>
        <dbReference type="EMBL" id="PIP60883.1"/>
    </source>
</evidence>
<sequence>MLMTNENIRLYPHDRLLGATIVKLVPKWIHPNQVTILRFILTPIVLFLMWTHSWPWAFALFLFTAFTDALDGTLARVRKQITLWGTMADPIADKLLVGSVVILLVAREISVFFAAIIIGIELLILGGAIFRKRKGVYASANGYGKIKMLLQITGLALLMSGQLFGFALATPLAVVTLSIAIVFAIISLFTYGS</sequence>
<dbReference type="GO" id="GO:0008444">
    <property type="term" value="F:CDP-diacylglycerol-glycerol-3-phosphate 3-phosphatidyltransferase activity"/>
    <property type="evidence" value="ECO:0007669"/>
    <property type="project" value="InterPro"/>
</dbReference>
<keyword evidence="10" id="KW-1208">Phospholipid metabolism</keyword>
<comment type="similarity">
    <text evidence="2 11">Belongs to the CDP-alcohol phosphatidyltransferase class-I family.</text>
</comment>
<comment type="caution">
    <text evidence="13">The sequence shown here is derived from an EMBL/GenBank/DDBJ whole genome shotgun (WGS) entry which is preliminary data.</text>
</comment>
<evidence type="ECO:0000256" key="7">
    <source>
        <dbReference type="ARBA" id="ARBA00023098"/>
    </source>
</evidence>
<keyword evidence="8 12" id="KW-0472">Membrane</keyword>
<evidence type="ECO:0000256" key="12">
    <source>
        <dbReference type="SAM" id="Phobius"/>
    </source>
</evidence>
<evidence type="ECO:0000256" key="2">
    <source>
        <dbReference type="ARBA" id="ARBA00010441"/>
    </source>
</evidence>
<evidence type="ECO:0000256" key="11">
    <source>
        <dbReference type="RuleBase" id="RU003750"/>
    </source>
</evidence>
<evidence type="ECO:0008006" key="15">
    <source>
        <dbReference type="Google" id="ProtNLM"/>
    </source>
</evidence>
<dbReference type="Proteomes" id="UP000231581">
    <property type="component" value="Unassembled WGS sequence"/>
</dbReference>
<dbReference type="Gene3D" id="1.20.120.1760">
    <property type="match status" value="1"/>
</dbReference>
<feature type="transmembrane region" description="Helical" evidence="12">
    <location>
        <begin position="111"/>
        <end position="129"/>
    </location>
</feature>
<evidence type="ECO:0000256" key="6">
    <source>
        <dbReference type="ARBA" id="ARBA00022989"/>
    </source>
</evidence>